<sequence length="54" mass="5629">MGVCYASEALVGQSLLCCATNETFSGARCVPVGISRCGYVEQAARSCYTAVVTM</sequence>
<gene>
    <name evidence="1" type="ORF">BAUCODRAFT_124152</name>
</gene>
<dbReference type="AlphaFoldDB" id="M2N681"/>
<dbReference type="GeneID" id="19107856"/>
<organism evidence="1 2">
    <name type="scientific">Baudoinia panamericana (strain UAMH 10762)</name>
    <name type="common">Angels' share fungus</name>
    <name type="synonym">Baudoinia compniacensis (strain UAMH 10762)</name>
    <dbReference type="NCBI Taxonomy" id="717646"/>
    <lineage>
        <taxon>Eukaryota</taxon>
        <taxon>Fungi</taxon>
        <taxon>Dikarya</taxon>
        <taxon>Ascomycota</taxon>
        <taxon>Pezizomycotina</taxon>
        <taxon>Dothideomycetes</taxon>
        <taxon>Dothideomycetidae</taxon>
        <taxon>Mycosphaerellales</taxon>
        <taxon>Teratosphaeriaceae</taxon>
        <taxon>Baudoinia</taxon>
    </lineage>
</organism>
<dbReference type="EMBL" id="KB445558">
    <property type="protein sequence ID" value="EMC94534.1"/>
    <property type="molecule type" value="Genomic_DNA"/>
</dbReference>
<protein>
    <submittedName>
        <fullName evidence="1">Uncharacterized protein</fullName>
    </submittedName>
</protein>
<evidence type="ECO:0000313" key="2">
    <source>
        <dbReference type="Proteomes" id="UP000011761"/>
    </source>
</evidence>
<proteinExistence type="predicted"/>
<keyword evidence="2" id="KW-1185">Reference proteome</keyword>
<reference evidence="1 2" key="1">
    <citation type="journal article" date="2012" name="PLoS Pathog.">
        <title>Diverse lifestyles and strategies of plant pathogenesis encoded in the genomes of eighteen Dothideomycetes fungi.</title>
        <authorList>
            <person name="Ohm R.A."/>
            <person name="Feau N."/>
            <person name="Henrissat B."/>
            <person name="Schoch C.L."/>
            <person name="Horwitz B.A."/>
            <person name="Barry K.W."/>
            <person name="Condon B.J."/>
            <person name="Copeland A.C."/>
            <person name="Dhillon B."/>
            <person name="Glaser F."/>
            <person name="Hesse C.N."/>
            <person name="Kosti I."/>
            <person name="LaButti K."/>
            <person name="Lindquist E.A."/>
            <person name="Lucas S."/>
            <person name="Salamov A.A."/>
            <person name="Bradshaw R.E."/>
            <person name="Ciuffetti L."/>
            <person name="Hamelin R.C."/>
            <person name="Kema G.H.J."/>
            <person name="Lawrence C."/>
            <person name="Scott J.A."/>
            <person name="Spatafora J.W."/>
            <person name="Turgeon B.G."/>
            <person name="de Wit P.J.G.M."/>
            <person name="Zhong S."/>
            <person name="Goodwin S.B."/>
            <person name="Grigoriev I.V."/>
        </authorList>
    </citation>
    <scope>NUCLEOTIDE SEQUENCE [LARGE SCALE GENOMIC DNA]</scope>
    <source>
        <strain evidence="1 2">UAMH 10762</strain>
    </source>
</reference>
<dbReference type="HOGENOM" id="CLU_3049983_0_0_1"/>
<dbReference type="KEGG" id="bcom:BAUCODRAFT_124152"/>
<name>M2N681_BAUPA</name>
<evidence type="ECO:0000313" key="1">
    <source>
        <dbReference type="EMBL" id="EMC94534.1"/>
    </source>
</evidence>
<accession>M2N681</accession>
<dbReference type="RefSeq" id="XP_007678361.1">
    <property type="nucleotide sequence ID" value="XM_007680171.1"/>
</dbReference>
<dbReference type="Proteomes" id="UP000011761">
    <property type="component" value="Unassembled WGS sequence"/>
</dbReference>